<comment type="caution">
    <text evidence="1">The sequence shown here is derived from an EMBL/GenBank/DDBJ whole genome shotgun (WGS) entry which is preliminary data.</text>
</comment>
<protein>
    <submittedName>
        <fullName evidence="1">Uncharacterized protein</fullName>
    </submittedName>
</protein>
<dbReference type="AlphaFoldDB" id="A0A4Z2E5J0"/>
<gene>
    <name evidence="1" type="ORF">EYF80_065848</name>
</gene>
<sequence length="106" mass="12178">MRNRDKRWRDPERRSEWLSNGKRRMTAARRGNGRPNAALRLVAGGRCGTPIGLRERKKKKRVRHPSANAETDVFLFPPDAPRNASSPNSIKTFFHFDSASFSDDRN</sequence>
<name>A0A4Z2E5J0_9TELE</name>
<reference evidence="1 2" key="1">
    <citation type="submission" date="2019-03" db="EMBL/GenBank/DDBJ databases">
        <title>First draft genome of Liparis tanakae, snailfish: a comprehensive survey of snailfish specific genes.</title>
        <authorList>
            <person name="Kim W."/>
            <person name="Song I."/>
            <person name="Jeong J.-H."/>
            <person name="Kim D."/>
            <person name="Kim S."/>
            <person name="Ryu S."/>
            <person name="Song J.Y."/>
            <person name="Lee S.K."/>
        </authorList>
    </citation>
    <scope>NUCLEOTIDE SEQUENCE [LARGE SCALE GENOMIC DNA]</scope>
    <source>
        <tissue evidence="1">Muscle</tissue>
    </source>
</reference>
<dbReference type="Proteomes" id="UP000314294">
    <property type="component" value="Unassembled WGS sequence"/>
</dbReference>
<accession>A0A4Z2E5J0</accession>
<dbReference type="EMBL" id="SRLO01016641">
    <property type="protein sequence ID" value="TNN24029.1"/>
    <property type="molecule type" value="Genomic_DNA"/>
</dbReference>
<organism evidence="1 2">
    <name type="scientific">Liparis tanakae</name>
    <name type="common">Tanaka's snailfish</name>
    <dbReference type="NCBI Taxonomy" id="230148"/>
    <lineage>
        <taxon>Eukaryota</taxon>
        <taxon>Metazoa</taxon>
        <taxon>Chordata</taxon>
        <taxon>Craniata</taxon>
        <taxon>Vertebrata</taxon>
        <taxon>Euteleostomi</taxon>
        <taxon>Actinopterygii</taxon>
        <taxon>Neopterygii</taxon>
        <taxon>Teleostei</taxon>
        <taxon>Neoteleostei</taxon>
        <taxon>Acanthomorphata</taxon>
        <taxon>Eupercaria</taxon>
        <taxon>Perciformes</taxon>
        <taxon>Cottioidei</taxon>
        <taxon>Cottales</taxon>
        <taxon>Liparidae</taxon>
        <taxon>Liparis</taxon>
    </lineage>
</organism>
<proteinExistence type="predicted"/>
<keyword evidence="2" id="KW-1185">Reference proteome</keyword>
<evidence type="ECO:0000313" key="1">
    <source>
        <dbReference type="EMBL" id="TNN24029.1"/>
    </source>
</evidence>
<evidence type="ECO:0000313" key="2">
    <source>
        <dbReference type="Proteomes" id="UP000314294"/>
    </source>
</evidence>